<dbReference type="EMBL" id="KK915542">
    <property type="protein sequence ID" value="KDP21901.1"/>
    <property type="molecule type" value="Genomic_DNA"/>
</dbReference>
<dbReference type="Gene3D" id="1.20.144.10">
    <property type="entry name" value="Phosphatidic acid phosphatase type 2/haloperoxidase"/>
    <property type="match status" value="1"/>
</dbReference>
<evidence type="ECO:0000313" key="11">
    <source>
        <dbReference type="Proteomes" id="UP000027138"/>
    </source>
</evidence>
<keyword evidence="6 8" id="KW-0472">Membrane</keyword>
<feature type="transmembrane region" description="Helical" evidence="8">
    <location>
        <begin position="6"/>
        <end position="29"/>
    </location>
</feature>
<evidence type="ECO:0000256" key="6">
    <source>
        <dbReference type="ARBA" id="ARBA00023136"/>
    </source>
</evidence>
<evidence type="ECO:0000256" key="7">
    <source>
        <dbReference type="ARBA" id="ARBA00038324"/>
    </source>
</evidence>
<dbReference type="Pfam" id="PF01569">
    <property type="entry name" value="PAP2"/>
    <property type="match status" value="1"/>
</dbReference>
<dbReference type="SUPFAM" id="SSF48317">
    <property type="entry name" value="Acid phosphatase/Vanadium-dependent haloperoxidase"/>
    <property type="match status" value="1"/>
</dbReference>
<evidence type="ECO:0000256" key="2">
    <source>
        <dbReference type="ARBA" id="ARBA00022692"/>
    </source>
</evidence>
<dbReference type="AlphaFoldDB" id="A0A067JDG3"/>
<feature type="transmembrane region" description="Helical" evidence="8">
    <location>
        <begin position="146"/>
        <end position="162"/>
    </location>
</feature>
<keyword evidence="4" id="KW-0256">Endoplasmic reticulum</keyword>
<feature type="transmembrane region" description="Helical" evidence="8">
    <location>
        <begin position="174"/>
        <end position="193"/>
    </location>
</feature>
<evidence type="ECO:0000256" key="1">
    <source>
        <dbReference type="ARBA" id="ARBA00004477"/>
    </source>
</evidence>
<keyword evidence="5 8" id="KW-1133">Transmembrane helix</keyword>
<protein>
    <recommendedName>
        <fullName evidence="9">Phosphatidic acid phosphatase type 2/haloperoxidase domain-containing protein</fullName>
    </recommendedName>
</protein>
<dbReference type="STRING" id="180498.A0A067JDG3"/>
<comment type="similarity">
    <text evidence="7">Belongs to the type 2 lipid phosphate phosphatase family.</text>
</comment>
<organism evidence="10 11">
    <name type="scientific">Jatropha curcas</name>
    <name type="common">Barbados nut</name>
    <dbReference type="NCBI Taxonomy" id="180498"/>
    <lineage>
        <taxon>Eukaryota</taxon>
        <taxon>Viridiplantae</taxon>
        <taxon>Streptophyta</taxon>
        <taxon>Embryophyta</taxon>
        <taxon>Tracheophyta</taxon>
        <taxon>Spermatophyta</taxon>
        <taxon>Magnoliopsida</taxon>
        <taxon>eudicotyledons</taxon>
        <taxon>Gunneridae</taxon>
        <taxon>Pentapetalae</taxon>
        <taxon>rosids</taxon>
        <taxon>fabids</taxon>
        <taxon>Malpighiales</taxon>
        <taxon>Euphorbiaceae</taxon>
        <taxon>Crotonoideae</taxon>
        <taxon>Jatropheae</taxon>
        <taxon>Jatropha</taxon>
    </lineage>
</organism>
<feature type="transmembrane region" description="Helical" evidence="8">
    <location>
        <begin position="199"/>
        <end position="219"/>
    </location>
</feature>
<reference evidence="10 11" key="1">
    <citation type="journal article" date="2014" name="PLoS ONE">
        <title>Global Analysis of Gene Expression Profiles in Physic Nut (Jatropha curcas L.) Seedlings Exposed to Salt Stress.</title>
        <authorList>
            <person name="Zhang L."/>
            <person name="Zhang C."/>
            <person name="Wu P."/>
            <person name="Chen Y."/>
            <person name="Li M."/>
            <person name="Jiang H."/>
            <person name="Wu G."/>
        </authorList>
    </citation>
    <scope>NUCLEOTIDE SEQUENCE [LARGE SCALE GENOMIC DNA]</scope>
    <source>
        <strain evidence="11">cv. GZQX0401</strain>
        <tissue evidence="10">Young leaves</tissue>
    </source>
</reference>
<evidence type="ECO:0000256" key="4">
    <source>
        <dbReference type="ARBA" id="ARBA00022824"/>
    </source>
</evidence>
<dbReference type="InterPro" id="IPR000326">
    <property type="entry name" value="PAP2/HPO"/>
</dbReference>
<feature type="transmembrane region" description="Helical" evidence="8">
    <location>
        <begin position="226"/>
        <end position="248"/>
    </location>
</feature>
<accession>A0A067JDG3</accession>
<keyword evidence="11" id="KW-1185">Reference proteome</keyword>
<dbReference type="PANTHER" id="PTHR14969:SF28">
    <property type="entry name" value="DIHYDROSPHINGOSINE 1-PHOSPHATE PHOSPHATASE LCB3-RELATED"/>
    <property type="match status" value="1"/>
</dbReference>
<name>A0A067JDG3_JATCU</name>
<evidence type="ECO:0000259" key="9">
    <source>
        <dbReference type="SMART" id="SM00014"/>
    </source>
</evidence>
<evidence type="ECO:0000256" key="3">
    <source>
        <dbReference type="ARBA" id="ARBA00022801"/>
    </source>
</evidence>
<gene>
    <name evidence="10" type="ORF">JCGZ_03039</name>
</gene>
<dbReference type="PANTHER" id="PTHR14969">
    <property type="entry name" value="SPHINGOSINE-1-PHOSPHATE PHOSPHOHYDROLASE"/>
    <property type="match status" value="1"/>
</dbReference>
<dbReference type="GO" id="GO:0042392">
    <property type="term" value="F:sphingosine-1-phosphate phosphatase activity"/>
    <property type="evidence" value="ECO:0007669"/>
    <property type="project" value="TreeGrafter"/>
</dbReference>
<feature type="domain" description="Phosphatidic acid phosphatase type 2/haloperoxidase" evidence="9">
    <location>
        <begin position="93"/>
        <end position="217"/>
    </location>
</feature>
<dbReference type="SMART" id="SM00014">
    <property type="entry name" value="acidPPc"/>
    <property type="match status" value="1"/>
</dbReference>
<dbReference type="Proteomes" id="UP000027138">
    <property type="component" value="Unassembled WGS sequence"/>
</dbReference>
<proteinExistence type="inferred from homology"/>
<keyword evidence="2 8" id="KW-0812">Transmembrane</keyword>
<evidence type="ECO:0000256" key="5">
    <source>
        <dbReference type="ARBA" id="ARBA00022989"/>
    </source>
</evidence>
<keyword evidence="3" id="KW-0378">Hydrolase</keyword>
<dbReference type="CDD" id="cd03388">
    <property type="entry name" value="PAP2_SPPase1"/>
    <property type="match status" value="1"/>
</dbReference>
<evidence type="ECO:0000256" key="8">
    <source>
        <dbReference type="SAM" id="Phobius"/>
    </source>
</evidence>
<feature type="transmembrane region" description="Helical" evidence="8">
    <location>
        <begin position="60"/>
        <end position="86"/>
    </location>
</feature>
<dbReference type="InterPro" id="IPR036938">
    <property type="entry name" value="PAP2/HPO_sf"/>
</dbReference>
<evidence type="ECO:0000313" key="10">
    <source>
        <dbReference type="EMBL" id="KDP21901.1"/>
    </source>
</evidence>
<sequence>MESIALWQGVTLCAIASWIVISSCLNVTLKIRSFLQPWVTHHVICGTPFILRIQKHQHGFLDALFSGLSCVVSVPFYTAFLPFLFWSGHGKLARQMTLLIAFCDYAGNCIKDVVSAPRPNCPPVRRITATKDEEDNALEYGLPSSHTLNTVCLSGYLLHYFLSHTRNQDFSVELAGFAIACLLVGLIGLGRVYLGMHSLVDIIGGFFTGLAILAFWLTVHDYVDEFIVSGQNVTTFWAALSFLLLFAYPTPELPTPSFEYHTAFNGVAFGIVAGIQQTFHQFHHESVPRLFTQLTVPAFFGRMLVGIPTILIVKFCSKALAKWVLPVISNTLGIPIKSTSYIPMLNGSISVKKSDEIKQSGYIRKLFFFSHQDSFDVDTGIRFLQYAGLAWSVVDLVPSLFSHLRL</sequence>
<dbReference type="GO" id="GO:0005789">
    <property type="term" value="C:endoplasmic reticulum membrane"/>
    <property type="evidence" value="ECO:0007669"/>
    <property type="project" value="UniProtKB-SubCell"/>
</dbReference>
<feature type="transmembrane region" description="Helical" evidence="8">
    <location>
        <begin position="294"/>
        <end position="313"/>
    </location>
</feature>
<dbReference type="OrthoDB" id="301434at2759"/>
<comment type="subcellular location">
    <subcellularLocation>
        <location evidence="1">Endoplasmic reticulum membrane</location>
        <topology evidence="1">Multi-pass membrane protein</topology>
    </subcellularLocation>
</comment>